<dbReference type="Proteomes" id="UP000190675">
    <property type="component" value="Chromosome I"/>
</dbReference>
<proteinExistence type="predicted"/>
<sequence length="110" mass="12151">MQTITTIGLDIAKSVLMLRALAFTAVSVSEGGGLGCLRRTYIVPPRDERHVVRVVRRHFKLSRDATGSNELSKRAKAAIDDKIDAGDVAALIRRQKERCGCNLFWLTKAV</sequence>
<evidence type="ECO:0000313" key="2">
    <source>
        <dbReference type="Proteomes" id="UP000190675"/>
    </source>
</evidence>
<reference evidence="1 2" key="1">
    <citation type="submission" date="2016-11" db="EMBL/GenBank/DDBJ databases">
        <authorList>
            <person name="Jaros S."/>
            <person name="Januszkiewicz K."/>
            <person name="Wedrychowicz H."/>
        </authorList>
    </citation>
    <scope>NUCLEOTIDE SEQUENCE [LARGE SCALE GENOMIC DNA]</scope>
    <source>
        <strain evidence="1 2">GAS242</strain>
    </source>
</reference>
<organism evidence="1 2">
    <name type="scientific">Bradyrhizobium erythrophlei</name>
    <dbReference type="NCBI Taxonomy" id="1437360"/>
    <lineage>
        <taxon>Bacteria</taxon>
        <taxon>Pseudomonadati</taxon>
        <taxon>Pseudomonadota</taxon>
        <taxon>Alphaproteobacteria</taxon>
        <taxon>Hyphomicrobiales</taxon>
        <taxon>Nitrobacteraceae</taxon>
        <taxon>Bradyrhizobium</taxon>
    </lineage>
</organism>
<dbReference type="EMBL" id="LT670818">
    <property type="protein sequence ID" value="SHG91255.1"/>
    <property type="molecule type" value="Genomic_DNA"/>
</dbReference>
<gene>
    <name evidence="1" type="ORF">SAMN05444169_4769</name>
</gene>
<protein>
    <submittedName>
        <fullName evidence="1">Uncharacterized protein</fullName>
    </submittedName>
</protein>
<name>A0A1M5NP84_9BRAD</name>
<evidence type="ECO:0000313" key="1">
    <source>
        <dbReference type="EMBL" id="SHG91255.1"/>
    </source>
</evidence>
<accession>A0A1M5NP84</accession>
<dbReference type="AlphaFoldDB" id="A0A1M5NP84"/>